<dbReference type="OrthoDB" id="19013at2157"/>
<dbReference type="GO" id="GO:0006014">
    <property type="term" value="P:D-ribose metabolic process"/>
    <property type="evidence" value="ECO:0007669"/>
    <property type="project" value="TreeGrafter"/>
</dbReference>
<feature type="binding site" evidence="4">
    <location>
        <begin position="88"/>
        <end position="91"/>
    </location>
    <ligand>
        <name>substrate</name>
    </ligand>
</feature>
<dbReference type="GO" id="GO:0004751">
    <property type="term" value="F:ribose-5-phosphate isomerase activity"/>
    <property type="evidence" value="ECO:0007669"/>
    <property type="project" value="UniProtKB-UniRule"/>
</dbReference>
<dbReference type="Pfam" id="PF06026">
    <property type="entry name" value="Rib_5-P_isom_A"/>
    <property type="match status" value="1"/>
</dbReference>
<dbReference type="FunFam" id="3.40.50.1360:FF:000001">
    <property type="entry name" value="Ribose-5-phosphate isomerase A"/>
    <property type="match status" value="1"/>
</dbReference>
<comment type="pathway">
    <text evidence="4">Carbohydrate degradation; pentose phosphate pathway; D-ribose 5-phosphate from D-ribulose 5-phosphate (non-oxidative stage): step 1/1.</text>
</comment>
<keyword evidence="3 4" id="KW-0413">Isomerase</keyword>
<dbReference type="NCBIfam" id="NF001924">
    <property type="entry name" value="PRK00702.1"/>
    <property type="match status" value="1"/>
</dbReference>
<dbReference type="GeneID" id="10288432"/>
<dbReference type="SUPFAM" id="SSF100950">
    <property type="entry name" value="NagB/RpiA/CoA transferase-like"/>
    <property type="match status" value="1"/>
</dbReference>
<comment type="subunit">
    <text evidence="4">Homodimer.</text>
</comment>
<dbReference type="AlphaFoldDB" id="F0QWE3"/>
<dbReference type="PANTHER" id="PTHR11934:SF0">
    <property type="entry name" value="RIBOSE-5-PHOSPHATE ISOMERASE"/>
    <property type="match status" value="1"/>
</dbReference>
<evidence type="ECO:0000256" key="3">
    <source>
        <dbReference type="ARBA" id="ARBA00023235"/>
    </source>
</evidence>
<comment type="catalytic activity">
    <reaction evidence="1 4">
        <text>aldehydo-D-ribose 5-phosphate = D-ribulose 5-phosphate</text>
        <dbReference type="Rhea" id="RHEA:14657"/>
        <dbReference type="ChEBI" id="CHEBI:58121"/>
        <dbReference type="ChEBI" id="CHEBI:58273"/>
        <dbReference type="EC" id="5.3.1.6"/>
    </reaction>
</comment>
<feature type="active site" description="Proton acceptor" evidence="4">
    <location>
        <position position="110"/>
    </location>
</feature>
<dbReference type="Gene3D" id="3.40.50.1360">
    <property type="match status" value="1"/>
</dbReference>
<dbReference type="GO" id="GO:0005829">
    <property type="term" value="C:cytosol"/>
    <property type="evidence" value="ECO:0007669"/>
    <property type="project" value="TreeGrafter"/>
</dbReference>
<dbReference type="KEGG" id="vmo:VMUT_0780"/>
<dbReference type="FunFam" id="3.30.70.260:FF:000018">
    <property type="entry name" value="Ribose-5-phosphate isomerase A"/>
    <property type="match status" value="1"/>
</dbReference>
<dbReference type="EMBL" id="CP002529">
    <property type="protein sequence ID" value="ADY00991.1"/>
    <property type="molecule type" value="Genomic_DNA"/>
</dbReference>
<dbReference type="PANTHER" id="PTHR11934">
    <property type="entry name" value="RIBOSE-5-PHOSPHATE ISOMERASE"/>
    <property type="match status" value="1"/>
</dbReference>
<dbReference type="InterPro" id="IPR020672">
    <property type="entry name" value="Ribose5P_isomerase_typA_subgr"/>
</dbReference>
<evidence type="ECO:0000256" key="4">
    <source>
        <dbReference type="HAMAP-Rule" id="MF_00170"/>
    </source>
</evidence>
<dbReference type="InterPro" id="IPR004788">
    <property type="entry name" value="Ribose5P_isomerase_type_A"/>
</dbReference>
<keyword evidence="6" id="KW-1185">Reference proteome</keyword>
<dbReference type="EC" id="5.3.1.6" evidence="4"/>
<dbReference type="eggNOG" id="arCOG01122">
    <property type="taxonomic scope" value="Archaea"/>
</dbReference>
<reference evidence="5 6" key="1">
    <citation type="journal article" date="2011" name="J. Bacteriol.">
        <title>Complete genome sequence of 'Vulcanisaeta moutnovskia' strain 768-28, a novel member of the hyperthermophilic crenarchaeal genus vulcanisaeta.</title>
        <authorList>
            <person name="Gumerov V.M."/>
            <person name="Mardanov A.V."/>
            <person name="Beletsky A.V."/>
            <person name="Prokofeva M.I."/>
            <person name="Bonch-Osmolovskaya E.A."/>
            <person name="Ravin N.V."/>
            <person name="Skryabin K.G."/>
        </authorList>
    </citation>
    <scope>NUCLEOTIDE SEQUENCE [LARGE SCALE GENOMIC DNA]</scope>
    <source>
        <strain evidence="5 6">768-28</strain>
    </source>
</reference>
<dbReference type="SUPFAM" id="SSF75445">
    <property type="entry name" value="D-ribose-5-phosphate isomerase (RpiA), lid domain"/>
    <property type="match status" value="1"/>
</dbReference>
<gene>
    <name evidence="4" type="primary">rpiA</name>
    <name evidence="5" type="ordered locus">VMUT_0780</name>
</gene>
<evidence type="ECO:0000313" key="6">
    <source>
        <dbReference type="Proteomes" id="UP000007485"/>
    </source>
</evidence>
<evidence type="ECO:0000313" key="5">
    <source>
        <dbReference type="EMBL" id="ADY00991.1"/>
    </source>
</evidence>
<feature type="binding site" evidence="4">
    <location>
        <position position="128"/>
    </location>
    <ligand>
        <name>substrate</name>
    </ligand>
</feature>
<dbReference type="UniPathway" id="UPA00115">
    <property type="reaction ID" value="UER00412"/>
</dbReference>
<dbReference type="GO" id="GO:0009052">
    <property type="term" value="P:pentose-phosphate shunt, non-oxidative branch"/>
    <property type="evidence" value="ECO:0007669"/>
    <property type="project" value="UniProtKB-UniRule"/>
</dbReference>
<dbReference type="NCBIfam" id="TIGR00021">
    <property type="entry name" value="rpiA"/>
    <property type="match status" value="1"/>
</dbReference>
<dbReference type="RefSeq" id="WP_013604153.1">
    <property type="nucleotide sequence ID" value="NC_015151.1"/>
</dbReference>
<accession>F0QWE3</accession>
<evidence type="ECO:0000256" key="2">
    <source>
        <dbReference type="ARBA" id="ARBA00008088"/>
    </source>
</evidence>
<dbReference type="STRING" id="985053.VMUT_0780"/>
<dbReference type="Gene3D" id="3.30.70.260">
    <property type="match status" value="1"/>
</dbReference>
<dbReference type="HOGENOM" id="CLU_056590_1_1_2"/>
<sequence>MDNIVIAREAAAREAIKYLRDKYVVGVGTGSTAMAFLRELHKLIISDSIEEILLVPTSTETEIEIIKLGLAHLLRYPWQVNHVDVAIDGADEVDRRKNLIKGGGAALTREKIIDYWAREFIVIVDETKVFPSIPSKHPIPIEVIPFAWSIIKARLEELGGTAELRFGSGKRGPIVTDNGNYIIDYMPKAVMNPDDMERIIKEIPGVVEVGIFSGKRISKVIIGRIDGSVTTMD</sequence>
<comment type="similarity">
    <text evidence="2 4">Belongs to the ribose 5-phosphate isomerase family.</text>
</comment>
<evidence type="ECO:0000256" key="1">
    <source>
        <dbReference type="ARBA" id="ARBA00001713"/>
    </source>
</evidence>
<name>F0QWE3_VULM7</name>
<proteinExistence type="inferred from homology"/>
<comment type="function">
    <text evidence="4">Catalyzes the reversible conversion of ribose-5-phosphate to ribulose 5-phosphate.</text>
</comment>
<feature type="binding site" evidence="4">
    <location>
        <begin position="101"/>
        <end position="104"/>
    </location>
    <ligand>
        <name>substrate</name>
    </ligand>
</feature>
<dbReference type="HAMAP" id="MF_00170">
    <property type="entry name" value="Rib_5P_isom_A"/>
    <property type="match status" value="1"/>
</dbReference>
<dbReference type="InterPro" id="IPR037171">
    <property type="entry name" value="NagB/RpiA_transferase-like"/>
</dbReference>
<feature type="binding site" evidence="4">
    <location>
        <begin position="29"/>
        <end position="32"/>
    </location>
    <ligand>
        <name>substrate</name>
    </ligand>
</feature>
<organism evidence="5 6">
    <name type="scientific">Vulcanisaeta moutnovskia (strain 768-28)</name>
    <dbReference type="NCBI Taxonomy" id="985053"/>
    <lineage>
        <taxon>Archaea</taxon>
        <taxon>Thermoproteota</taxon>
        <taxon>Thermoprotei</taxon>
        <taxon>Thermoproteales</taxon>
        <taxon>Thermoproteaceae</taxon>
        <taxon>Vulcanisaeta</taxon>
    </lineage>
</organism>
<protein>
    <recommendedName>
        <fullName evidence="4">Ribose-5-phosphate isomerase A</fullName>
        <ecNumber evidence="4">5.3.1.6</ecNumber>
    </recommendedName>
    <alternativeName>
        <fullName evidence="4">Phosphoriboisomerase A</fullName>
        <shortName evidence="4">PRI</shortName>
    </alternativeName>
</protein>
<dbReference type="Proteomes" id="UP000007485">
    <property type="component" value="Chromosome"/>
</dbReference>
<dbReference type="CDD" id="cd01398">
    <property type="entry name" value="RPI_A"/>
    <property type="match status" value="1"/>
</dbReference>